<evidence type="ECO:0000313" key="2">
    <source>
        <dbReference type="Proteomes" id="UP000520814"/>
    </source>
</evidence>
<comment type="caution">
    <text evidence="1">The sequence shown here is derived from an EMBL/GenBank/DDBJ whole genome shotgun (WGS) entry which is preliminary data.</text>
</comment>
<keyword evidence="2" id="KW-1185">Reference proteome</keyword>
<dbReference type="RefSeq" id="WP_184204013.1">
    <property type="nucleotide sequence ID" value="NZ_JACHGW010000010.1"/>
</dbReference>
<evidence type="ECO:0000313" key="1">
    <source>
        <dbReference type="EMBL" id="MBB6053923.1"/>
    </source>
</evidence>
<proteinExistence type="predicted"/>
<protein>
    <recommendedName>
        <fullName evidence="3">ATP-binding protein</fullName>
    </recommendedName>
</protein>
<dbReference type="EMBL" id="JACHGW010000010">
    <property type="protein sequence ID" value="MBB6053923.1"/>
    <property type="molecule type" value="Genomic_DNA"/>
</dbReference>
<reference evidence="1 2" key="1">
    <citation type="submission" date="2020-08" db="EMBL/GenBank/DDBJ databases">
        <title>Genomic Encyclopedia of Type Strains, Phase IV (KMG-IV): sequencing the most valuable type-strain genomes for metagenomic binning, comparative biology and taxonomic classification.</title>
        <authorList>
            <person name="Goeker M."/>
        </authorList>
    </citation>
    <scope>NUCLEOTIDE SEQUENCE [LARGE SCALE GENOMIC DNA]</scope>
    <source>
        <strain evidence="1 2">DSM 23562</strain>
    </source>
</reference>
<accession>A0A7W9SXV5</accession>
<organism evidence="1 2">
    <name type="scientific">Armatimonas rosea</name>
    <dbReference type="NCBI Taxonomy" id="685828"/>
    <lineage>
        <taxon>Bacteria</taxon>
        <taxon>Bacillati</taxon>
        <taxon>Armatimonadota</taxon>
        <taxon>Armatimonadia</taxon>
        <taxon>Armatimonadales</taxon>
        <taxon>Armatimonadaceae</taxon>
        <taxon>Armatimonas</taxon>
    </lineage>
</organism>
<evidence type="ECO:0008006" key="3">
    <source>
        <dbReference type="Google" id="ProtNLM"/>
    </source>
</evidence>
<gene>
    <name evidence="1" type="ORF">HNQ39_005770</name>
</gene>
<dbReference type="NCBIfam" id="NF041813">
    <property type="entry name" value="Avs2"/>
    <property type="match status" value="1"/>
</dbReference>
<dbReference type="Proteomes" id="UP000520814">
    <property type="component" value="Unassembled WGS sequence"/>
</dbReference>
<sequence>MSINWNSLRPWDGSQQTAFEEICCQLAACEAPFGSSARFIRKGTPDAGIECYWVSPSGEEVAWQAKFFTESPGVPQWNQLDESVRAALDKHPNLTRYIVCLPIDRADPRITDKNGKQKRWFMDRWNEKVTEWQGWATAKGKTVSFDYWGEHEIFLRLSSEQHKGRYLFWFNQEVLSISWFEKRLNEAIANAGERYTPELNVDLPVTQLFDGLGRTKSFFIRLKSLYGNIRRSYQDTTGIYITEVVPTEYEALRAPMARLLGLLEAIEPGELAHIPFKDIENLSTEAEAAAYQYQSALRRIVDKKKFEPGRAIEPNTQREDLARERYSADELRRSLYTLIHLAASTESQLANVPALLLLGDAGTGKTHLFCDISKHRIARGAPTVLLLGQHLSYGDPWPQLLGLLKLTCSPEEFLGALNSSGQASGEKALLLIDALNEGEGRRIWKNHLPGFLTLTREYPWISVAVSVRTSYEPVIVPTHLTEENIIREKHTGFAEHEYEATKTFFDAYGIVRPAIPLLNPEFQNPLFLKLFCKGLKGSGLTEIPRGFHGVTAVFDTLLATVNKKLANEDFLDYDEKLNIVQTALNHIAEAMSDAGTQMLPRNSAIEVVGKVLKTTGGYQQSLFRHLISEGLLAEDYTYVGKNEKTGEYEYAEVIRLTYERFADHLIVKNYLDRYILIPYKWRKFQRGLSLLRQLASYIPGFSDAINRYSKRSIGSAFNPETPLGKLLDNEYTSYQNKGILDALSIQLPERTGKELAEIVPRIASYESVRSSFVQSLIWRSLTAFSETTLEYINTHVLESEEGQSELFNAFLTLAATPNHPYNANKLHEYLHGFTLAERDALWSIFLHNQYGEHGVVDRLIEWSWEIEDKSHISDEALLLASTALTWFLTSSNRFVRDRATKALVSLLTHRIHILNLLMERFHNVNDLYITERLYAVAYGCVLRSTDAPEVASLTKNVYQWIFADGKPIPHLLIRDYARGVVETGIHLDGEIDEIDVSKIRPPYCSNWPETFPTEEEIKSLNKYQSSDVRSSRSLASRALYYSVMGFEDFARYIIGTNSDAFFWSPSSLSSPRIPTWQERKSAFEAVLTEEQLQLFHELEKVQSQSILTTIRAQIEIVYIDTEDNDTVSQLSDQEKQASDEEYITEDDEITLAKSMFFSSLDKEKLSLYESLGTMPFWPQQEQEDLFDLKNAQRWVLKRVYDLGWTPDLFADFDGYLNISRSDRSSHKPERIGKKYQWLAWHEFLAYAADNLQIHRRFGNEDSDYIGPWQMSRRDIDPSCLLAETKASSSEQQDKLPWWAAVRYDAWDKTSADLEWLQKSSDLPDVDALINVVDPNDGTQWIVMDTFLKWQEPVPPEEDPNEVARRQLWYMTRAYVVKKDEAESFFTWACDQDFMGRWMPEVKSLHDVFLGEFHWSPAYLYHSNEYYGIQEWHDVSHGAPGQVSITTIEYTAEGNDYDCSIASGYTITLPSKGLADRMQLSWCGQEGKFFAQDKTLVAYDPSIRKSGPSTLLIRREALLHFLKENDYEMFWTVLGEKIIMPGSFSRDHKGRLNISGACRFVGNTLEKTIKAEFKPSA</sequence>
<name>A0A7W9SXV5_ARMRO</name>